<reference evidence="4" key="1">
    <citation type="submission" date="2016-10" db="EMBL/GenBank/DDBJ databases">
        <authorList>
            <person name="Varghese N."/>
            <person name="Submissions S."/>
        </authorList>
    </citation>
    <scope>NUCLEOTIDE SEQUENCE [LARGE SCALE GENOMIC DNA]</scope>
    <source>
        <strain evidence="4">DSM 2698</strain>
    </source>
</reference>
<proteinExistence type="predicted"/>
<accession>A0A1G5P838</accession>
<dbReference type="Proteomes" id="UP000199347">
    <property type="component" value="Unassembled WGS sequence"/>
</dbReference>
<keyword evidence="4" id="KW-1185">Reference proteome</keyword>
<gene>
    <name evidence="3" type="ORF">SAMN03080610_03474</name>
</gene>
<dbReference type="RefSeq" id="WP_244514649.1">
    <property type="nucleotide sequence ID" value="NZ_FMVW01000011.1"/>
</dbReference>
<keyword evidence="2" id="KW-0732">Signal</keyword>
<dbReference type="EMBL" id="FMVW01000011">
    <property type="protein sequence ID" value="SCZ45713.1"/>
    <property type="molecule type" value="Genomic_DNA"/>
</dbReference>
<name>A0A1G5P838_AFIMA</name>
<feature type="compositionally biased region" description="Basic and acidic residues" evidence="1">
    <location>
        <begin position="58"/>
        <end position="68"/>
    </location>
</feature>
<evidence type="ECO:0000313" key="4">
    <source>
        <dbReference type="Proteomes" id="UP000199347"/>
    </source>
</evidence>
<evidence type="ECO:0000256" key="2">
    <source>
        <dbReference type="SAM" id="SignalP"/>
    </source>
</evidence>
<sequence length="377" mass="39961">MIRFTPVIVLAFATVATAFGGTLVTAPAYAQDGLGGGGAGFFGPGASDLGPGAPPLGDEPRSFFRKDGPPPPQQEDPPHKLDFVAPSSEFNLPGPEETIIFPNNPDGDAKGLLLGGNVLTLNARLTDDGPDLSQGLTWRIFGTTPSEDGSLPLIATSSGGTARLTLPDGAYYVHAAFGRAGATQRIELNGVPETEDLVLEAGGLRLSAVVGDDFPVDADKVTFEIFYEAENDKRELVTPNAEADHIVRLHAGTYSVVSRYGTLNAIVRAEIEVKPGELTEAVIHHAGAEVTLKLVEQEGGEALANTRWTVLTQGGDTIHESVGAFPHIILAEGTYTAVARHDDTTYARDFEIKAGMNRDVEVRLTDLVRPEGMRLAR</sequence>
<feature type="signal peptide" evidence="2">
    <location>
        <begin position="1"/>
        <end position="30"/>
    </location>
</feature>
<feature type="region of interest" description="Disordered" evidence="1">
    <location>
        <begin position="45"/>
        <end position="88"/>
    </location>
</feature>
<dbReference type="STRING" id="1120955.SAMN03080610_03474"/>
<evidence type="ECO:0000313" key="3">
    <source>
        <dbReference type="EMBL" id="SCZ45713.1"/>
    </source>
</evidence>
<protein>
    <submittedName>
        <fullName evidence="3">Uncharacterized protein</fullName>
    </submittedName>
</protein>
<organism evidence="3 4">
    <name type="scientific">Afifella marina DSM 2698</name>
    <dbReference type="NCBI Taxonomy" id="1120955"/>
    <lineage>
        <taxon>Bacteria</taxon>
        <taxon>Pseudomonadati</taxon>
        <taxon>Pseudomonadota</taxon>
        <taxon>Alphaproteobacteria</taxon>
        <taxon>Hyphomicrobiales</taxon>
        <taxon>Afifellaceae</taxon>
        <taxon>Afifella</taxon>
    </lineage>
</organism>
<evidence type="ECO:0000256" key="1">
    <source>
        <dbReference type="SAM" id="MobiDB-lite"/>
    </source>
</evidence>
<feature type="chain" id="PRO_5011494513" evidence="2">
    <location>
        <begin position="31"/>
        <end position="377"/>
    </location>
</feature>
<dbReference type="AlphaFoldDB" id="A0A1G5P838"/>